<feature type="transmembrane region" description="Helical" evidence="1">
    <location>
        <begin position="61"/>
        <end position="80"/>
    </location>
</feature>
<keyword evidence="4" id="KW-1185">Reference proteome</keyword>
<evidence type="ECO:0000313" key="4">
    <source>
        <dbReference type="Proteomes" id="UP001597059"/>
    </source>
</evidence>
<feature type="transmembrane region" description="Helical" evidence="1">
    <location>
        <begin position="7"/>
        <end position="27"/>
    </location>
</feature>
<dbReference type="SMART" id="SM00014">
    <property type="entry name" value="acidPPc"/>
    <property type="match status" value="1"/>
</dbReference>
<dbReference type="InterPro" id="IPR036938">
    <property type="entry name" value="PAP2/HPO_sf"/>
</dbReference>
<dbReference type="RefSeq" id="WP_377369221.1">
    <property type="nucleotide sequence ID" value="NZ_JBHTMN010000018.1"/>
</dbReference>
<feature type="transmembrane region" description="Helical" evidence="1">
    <location>
        <begin position="92"/>
        <end position="111"/>
    </location>
</feature>
<evidence type="ECO:0000313" key="3">
    <source>
        <dbReference type="EMBL" id="MFD1384724.1"/>
    </source>
</evidence>
<reference evidence="4" key="1">
    <citation type="journal article" date="2019" name="Int. J. Syst. Evol. Microbiol.">
        <title>The Global Catalogue of Microorganisms (GCM) 10K type strain sequencing project: providing services to taxonomists for standard genome sequencing and annotation.</title>
        <authorList>
            <consortium name="The Broad Institute Genomics Platform"/>
            <consortium name="The Broad Institute Genome Sequencing Center for Infectious Disease"/>
            <person name="Wu L."/>
            <person name="Ma J."/>
        </authorList>
    </citation>
    <scope>NUCLEOTIDE SEQUENCE [LARGE SCALE GENOMIC DNA]</scope>
    <source>
        <strain evidence="4">JCM 30774</strain>
    </source>
</reference>
<feature type="transmembrane region" description="Helical" evidence="1">
    <location>
        <begin position="171"/>
        <end position="191"/>
    </location>
</feature>
<dbReference type="Gene3D" id="1.20.144.10">
    <property type="entry name" value="Phosphatidic acid phosphatase type 2/haloperoxidase"/>
    <property type="match status" value="1"/>
</dbReference>
<comment type="caution">
    <text evidence="3">The sequence shown here is derived from an EMBL/GenBank/DDBJ whole genome shotgun (WGS) entry which is preliminary data.</text>
</comment>
<dbReference type="CDD" id="cd03396">
    <property type="entry name" value="PAP2_like_6"/>
    <property type="match status" value="1"/>
</dbReference>
<dbReference type="Proteomes" id="UP001597059">
    <property type="component" value="Unassembled WGS sequence"/>
</dbReference>
<keyword evidence="1" id="KW-1133">Transmembrane helix</keyword>
<keyword evidence="1" id="KW-0472">Membrane</keyword>
<dbReference type="Pfam" id="PF01569">
    <property type="entry name" value="PAP2"/>
    <property type="match status" value="1"/>
</dbReference>
<feature type="domain" description="Phosphatidic acid phosphatase type 2/haloperoxidase" evidence="2">
    <location>
        <begin position="92"/>
        <end position="212"/>
    </location>
</feature>
<feature type="transmembrane region" description="Helical" evidence="1">
    <location>
        <begin position="197"/>
        <end position="216"/>
    </location>
</feature>
<accession>A0ABW4B5A6</accession>
<protein>
    <submittedName>
        <fullName evidence="3">Phosphatase PAP2 family protein</fullName>
    </submittedName>
</protein>
<evidence type="ECO:0000259" key="2">
    <source>
        <dbReference type="SMART" id="SM00014"/>
    </source>
</evidence>
<evidence type="ECO:0000256" key="1">
    <source>
        <dbReference type="SAM" id="Phobius"/>
    </source>
</evidence>
<proteinExistence type="predicted"/>
<organism evidence="3 4">
    <name type="scientific">Rhodanobacter aciditrophus</name>
    <dbReference type="NCBI Taxonomy" id="1623218"/>
    <lineage>
        <taxon>Bacteria</taxon>
        <taxon>Pseudomonadati</taxon>
        <taxon>Pseudomonadota</taxon>
        <taxon>Gammaproteobacteria</taxon>
        <taxon>Lysobacterales</taxon>
        <taxon>Rhodanobacteraceae</taxon>
        <taxon>Rhodanobacter</taxon>
    </lineage>
</organism>
<feature type="transmembrane region" description="Helical" evidence="1">
    <location>
        <begin position="148"/>
        <end position="166"/>
    </location>
</feature>
<dbReference type="EMBL" id="JBHTMN010000018">
    <property type="protein sequence ID" value="MFD1384724.1"/>
    <property type="molecule type" value="Genomic_DNA"/>
</dbReference>
<name>A0ABW4B5A6_9GAMM</name>
<gene>
    <name evidence="3" type="ORF">ACFQ45_15255</name>
</gene>
<sequence length="235" mass="26599">MKIPFPFGYASISFIICLIIFLGWPNIDVVVSSWFYNPVTGSFPANDVPFVKFIYWLFKEMPAVIVPVLLWLSIMTLFKAAPDWNKRNRRKWYFMLAFLLIGPGIIVHTGFKDNWDRARPRHVVELGGDKAFTPAWVISDQCERNCSFVSGHAAMGFAFIALGWVLQSRMWLTFGLFMGLFVGGIRVLQGGHFLSDIVFSGYICYASAWVMAKLILGSGDISPKDKEPLNPEVVK</sequence>
<dbReference type="SUPFAM" id="SSF48317">
    <property type="entry name" value="Acid phosphatase/Vanadium-dependent haloperoxidase"/>
    <property type="match status" value="1"/>
</dbReference>
<keyword evidence="1" id="KW-0812">Transmembrane</keyword>
<dbReference type="InterPro" id="IPR000326">
    <property type="entry name" value="PAP2/HPO"/>
</dbReference>